<dbReference type="RefSeq" id="WP_186920544.1">
    <property type="nucleotide sequence ID" value="NZ_JACOFW010000001.1"/>
</dbReference>
<name>A0ABR6WYR7_9BURK</name>
<gene>
    <name evidence="1" type="ORF">H8K52_00415</name>
</gene>
<evidence type="ECO:0000313" key="1">
    <source>
        <dbReference type="EMBL" id="MBC3805804.1"/>
    </source>
</evidence>
<dbReference type="Proteomes" id="UP000648257">
    <property type="component" value="Unassembled WGS sequence"/>
</dbReference>
<accession>A0ABR6WYR7</accession>
<reference evidence="1 2" key="1">
    <citation type="submission" date="2020-08" db="EMBL/GenBank/DDBJ databases">
        <title>Novel species isolated from subtropical streams in China.</title>
        <authorList>
            <person name="Lu H."/>
        </authorList>
    </citation>
    <scope>NUCLEOTIDE SEQUENCE [LARGE SCALE GENOMIC DNA]</scope>
    <source>
        <strain evidence="1 2">KACC 16656</strain>
    </source>
</reference>
<sequence length="349" mass="39643">MTLTEIQIYFRHVLPAKDDQIFFLSQLLESVSIAREYSGAWSTTMLKNGFRLNVGQVEALSCTFQKVESARKSGCQIELRILLAGDDCDLAFNLNPEFESIVAMNYASIGQAHWCYSFMLGTLHSMNLEDILDDVGEQIKRLAGLRRRYIDRASHTSIGKVRNKSNFAATHCPALIEYAELICKVENESTGGWYNGYSWKEREAKLKEAHRLQEMGVLQPASGPCQLCGDPNVEVKSHDEDYSLPYLWGGTAEYALCLHCHIHKLHRRFTNPQLWLDFLAHVRRGGYASDLKDKEISKEFSQYRKAVASGSAFTLVSLRPYTQEIGQEWFSKLSTDPSSLRDTNARPRP</sequence>
<comment type="caution">
    <text evidence="1">The sequence shown here is derived from an EMBL/GenBank/DDBJ whole genome shotgun (WGS) entry which is preliminary data.</text>
</comment>
<proteinExistence type="predicted"/>
<dbReference type="EMBL" id="JACOFW010000001">
    <property type="protein sequence ID" value="MBC3805804.1"/>
    <property type="molecule type" value="Genomic_DNA"/>
</dbReference>
<protein>
    <recommendedName>
        <fullName evidence="3">HNH endonuclease</fullName>
    </recommendedName>
</protein>
<evidence type="ECO:0000313" key="2">
    <source>
        <dbReference type="Proteomes" id="UP000648257"/>
    </source>
</evidence>
<keyword evidence="2" id="KW-1185">Reference proteome</keyword>
<evidence type="ECO:0008006" key="3">
    <source>
        <dbReference type="Google" id="ProtNLM"/>
    </source>
</evidence>
<organism evidence="1 2">
    <name type="scientific">Undibacterium seohonense</name>
    <dbReference type="NCBI Taxonomy" id="1344950"/>
    <lineage>
        <taxon>Bacteria</taxon>
        <taxon>Pseudomonadati</taxon>
        <taxon>Pseudomonadota</taxon>
        <taxon>Betaproteobacteria</taxon>
        <taxon>Burkholderiales</taxon>
        <taxon>Oxalobacteraceae</taxon>
        <taxon>Undibacterium</taxon>
    </lineage>
</organism>